<feature type="compositionally biased region" description="Gly residues" evidence="1">
    <location>
        <begin position="108"/>
        <end position="119"/>
    </location>
</feature>
<name>A0A9P1IFT5_9PELO</name>
<keyword evidence="4" id="KW-1185">Reference proteome</keyword>
<proteinExistence type="predicted"/>
<protein>
    <recommendedName>
        <fullName evidence="2">NADAR domain-containing protein</fullName>
    </recommendedName>
</protein>
<dbReference type="Proteomes" id="UP001152747">
    <property type="component" value="Unassembled WGS sequence"/>
</dbReference>
<organism evidence="3 4">
    <name type="scientific">Caenorhabditis angaria</name>
    <dbReference type="NCBI Taxonomy" id="860376"/>
    <lineage>
        <taxon>Eukaryota</taxon>
        <taxon>Metazoa</taxon>
        <taxon>Ecdysozoa</taxon>
        <taxon>Nematoda</taxon>
        <taxon>Chromadorea</taxon>
        <taxon>Rhabditida</taxon>
        <taxon>Rhabditina</taxon>
        <taxon>Rhabditomorpha</taxon>
        <taxon>Rhabditoidea</taxon>
        <taxon>Rhabditidae</taxon>
        <taxon>Peloderinae</taxon>
        <taxon>Caenorhabditis</taxon>
    </lineage>
</organism>
<dbReference type="Pfam" id="PF08719">
    <property type="entry name" value="NADAR"/>
    <property type="match status" value="1"/>
</dbReference>
<feature type="region of interest" description="Disordered" evidence="1">
    <location>
        <begin position="102"/>
        <end position="130"/>
    </location>
</feature>
<accession>A0A9P1IFT5</accession>
<evidence type="ECO:0000259" key="2">
    <source>
        <dbReference type="Pfam" id="PF08719"/>
    </source>
</evidence>
<evidence type="ECO:0000313" key="4">
    <source>
        <dbReference type="Proteomes" id="UP001152747"/>
    </source>
</evidence>
<dbReference type="CDD" id="cd15457">
    <property type="entry name" value="NADAR"/>
    <property type="match status" value="1"/>
</dbReference>
<dbReference type="InterPro" id="IPR037238">
    <property type="entry name" value="YbiA-like_sf"/>
</dbReference>
<dbReference type="AlphaFoldDB" id="A0A9P1IFT5"/>
<evidence type="ECO:0000256" key="1">
    <source>
        <dbReference type="SAM" id="MobiDB-lite"/>
    </source>
</evidence>
<reference evidence="3" key="1">
    <citation type="submission" date="2022-11" db="EMBL/GenBank/DDBJ databases">
        <authorList>
            <person name="Kikuchi T."/>
        </authorList>
    </citation>
    <scope>NUCLEOTIDE SEQUENCE</scope>
    <source>
        <strain evidence="3">PS1010</strain>
    </source>
</reference>
<dbReference type="InterPro" id="IPR012816">
    <property type="entry name" value="NADAR"/>
</dbReference>
<dbReference type="OrthoDB" id="206452at2759"/>
<sequence length="398" mass="43695">MNPWGSYNGSYSWATPSDEYNPSYPAMNLPFYNPQSSNYPQQQKQQGYFPNKKEQNIQKIKASPVSVKKETITPKRVGSGGSAVQKRHTVYQNGAWNGDWSNIRGSVGNRGGRGGGGRGRGARNGRGKFFGPTNKKTDIPFVILADNAPALSLSLSADNIIGFHGFDSVFTTQHTFPVLVEGQIYTSCDHYYQCKKVLNLTGSVCESLLVNVRDEAGVPITTVSSSAEQQKSFSQMAKEALKAANIEKSVVEKWRTTKGLAAIQTALLAKVSQSAHLREALKETSDNLLVHAFRGDSIYGTGCGVPKIKQWVEDLRSSGVRQIRVPGEFPLTETTVQGCPVIAEGRNILGVILMLLREKIRKNEIEVVDMTELFNKLRTHPAVDEKMDLTAGNEPITL</sequence>
<dbReference type="EMBL" id="CANHGI010000002">
    <property type="protein sequence ID" value="CAI5443773.1"/>
    <property type="molecule type" value="Genomic_DNA"/>
</dbReference>
<comment type="caution">
    <text evidence="3">The sequence shown here is derived from an EMBL/GenBank/DDBJ whole genome shotgun (WGS) entry which is preliminary data.</text>
</comment>
<evidence type="ECO:0000313" key="3">
    <source>
        <dbReference type="EMBL" id="CAI5443773.1"/>
    </source>
</evidence>
<dbReference type="Gene3D" id="1.10.357.40">
    <property type="entry name" value="YbiA-like"/>
    <property type="match status" value="1"/>
</dbReference>
<dbReference type="SUPFAM" id="SSF143990">
    <property type="entry name" value="YbiA-like"/>
    <property type="match status" value="1"/>
</dbReference>
<gene>
    <name evidence="3" type="ORF">CAMP_LOCUS6410</name>
</gene>
<feature type="domain" description="NADAR" evidence="2">
    <location>
        <begin position="170"/>
        <end position="361"/>
    </location>
</feature>